<evidence type="ECO:0000256" key="8">
    <source>
        <dbReference type="HAMAP-Rule" id="MF_00311"/>
    </source>
</evidence>
<evidence type="ECO:0000313" key="9">
    <source>
        <dbReference type="EMBL" id="PWR73207.1"/>
    </source>
</evidence>
<dbReference type="RefSeq" id="WP_109967861.1">
    <property type="nucleotide sequence ID" value="NZ_CP176093.1"/>
</dbReference>
<comment type="subunit">
    <text evidence="8">Has multiple subunits with at least A(3), B(3), C, D, E, F, H, I and proteolipid K(x).</text>
</comment>
<dbReference type="GO" id="GO:0005524">
    <property type="term" value="F:ATP binding"/>
    <property type="evidence" value="ECO:0007669"/>
    <property type="project" value="UniProtKB-UniRule"/>
</dbReference>
<evidence type="ECO:0000256" key="3">
    <source>
        <dbReference type="ARBA" id="ARBA00022475"/>
    </source>
</evidence>
<keyword evidence="7 8" id="KW-0066">ATP synthesis</keyword>
<reference evidence="9 10" key="1">
    <citation type="submission" date="2018-05" db="EMBL/GenBank/DDBJ databases">
        <title>Draft genome of Methanospirillum lacunae Ki8-1.</title>
        <authorList>
            <person name="Dueholm M.S."/>
            <person name="Nielsen P.H."/>
            <person name="Bakmann L.F."/>
            <person name="Otzen D.E."/>
        </authorList>
    </citation>
    <scope>NUCLEOTIDE SEQUENCE [LARGE SCALE GENOMIC DNA]</scope>
    <source>
        <strain evidence="9 10">Ki8-1</strain>
    </source>
</reference>
<evidence type="ECO:0000313" key="10">
    <source>
        <dbReference type="Proteomes" id="UP000245657"/>
    </source>
</evidence>
<dbReference type="Gene3D" id="3.30.2320.30">
    <property type="entry name" value="ATP synthase, E subunit, C-terminal"/>
    <property type="match status" value="1"/>
</dbReference>
<evidence type="ECO:0000256" key="6">
    <source>
        <dbReference type="ARBA" id="ARBA00023136"/>
    </source>
</evidence>
<dbReference type="AlphaFoldDB" id="A0A2V2NA76"/>
<sequence>MGLDAVIAEIKEKGRAESEVINREADAKKVELLNVAQQKAETVKAAVREETGKTASQIITQEEAAGHLVVKRQILNAQKELMDEVYKQALDKIEAMPDSFHKGAISSLLRKAMTEIPKGTVSCCARDEKALKDVLKESEFSAFTFGNVVGIDGGVIVESTDGQLQVDFSYHTFMSQVWESGLKDASDILFA</sequence>
<dbReference type="OrthoDB" id="4691at2157"/>
<accession>A0A2V2NA76</accession>
<dbReference type="GO" id="GO:0046933">
    <property type="term" value="F:proton-transporting ATP synthase activity, rotational mechanism"/>
    <property type="evidence" value="ECO:0007669"/>
    <property type="project" value="UniProtKB-UniRule"/>
</dbReference>
<evidence type="ECO:0000256" key="1">
    <source>
        <dbReference type="ARBA" id="ARBA00005901"/>
    </source>
</evidence>
<comment type="function">
    <text evidence="8">Component of the A-type ATP synthase that produces ATP from ADP in the presence of a proton gradient across the membrane.</text>
</comment>
<evidence type="ECO:0000256" key="7">
    <source>
        <dbReference type="ARBA" id="ARBA00023310"/>
    </source>
</evidence>
<comment type="caution">
    <text evidence="9">The sequence shown here is derived from an EMBL/GenBank/DDBJ whole genome shotgun (WGS) entry which is preliminary data.</text>
</comment>
<dbReference type="Proteomes" id="UP000245657">
    <property type="component" value="Unassembled WGS sequence"/>
</dbReference>
<proteinExistence type="inferred from homology"/>
<dbReference type="InterPro" id="IPR002842">
    <property type="entry name" value="ATPase_V1_Esu"/>
</dbReference>
<dbReference type="Pfam" id="PF01991">
    <property type="entry name" value="vATP-synt_E"/>
    <property type="match status" value="1"/>
</dbReference>
<dbReference type="GeneID" id="97549928"/>
<evidence type="ECO:0000256" key="5">
    <source>
        <dbReference type="ARBA" id="ARBA00023065"/>
    </source>
</evidence>
<dbReference type="GO" id="GO:0005886">
    <property type="term" value="C:plasma membrane"/>
    <property type="evidence" value="ECO:0007669"/>
    <property type="project" value="UniProtKB-SubCell"/>
</dbReference>
<keyword evidence="10" id="KW-1185">Reference proteome</keyword>
<keyword evidence="5 8" id="KW-0406">Ion transport</keyword>
<keyword evidence="6 8" id="KW-0472">Membrane</keyword>
<protein>
    <recommendedName>
        <fullName evidence="8">A-type ATP synthase subunit E</fullName>
    </recommendedName>
</protein>
<comment type="subcellular location">
    <subcellularLocation>
        <location evidence="8">Cell membrane</location>
        <topology evidence="8">Peripheral membrane protein</topology>
    </subcellularLocation>
</comment>
<evidence type="ECO:0000256" key="4">
    <source>
        <dbReference type="ARBA" id="ARBA00022781"/>
    </source>
</evidence>
<dbReference type="HAMAP" id="MF_00311">
    <property type="entry name" value="ATP_synth_E_arch"/>
    <property type="match status" value="1"/>
</dbReference>
<dbReference type="GO" id="GO:0033178">
    <property type="term" value="C:proton-transporting two-sector ATPase complex, catalytic domain"/>
    <property type="evidence" value="ECO:0007669"/>
    <property type="project" value="InterPro"/>
</dbReference>
<dbReference type="GO" id="GO:0042777">
    <property type="term" value="P:proton motive force-driven plasma membrane ATP synthesis"/>
    <property type="evidence" value="ECO:0007669"/>
    <property type="project" value="UniProtKB-UniRule"/>
</dbReference>
<gene>
    <name evidence="8" type="primary">atpE</name>
    <name evidence="9" type="ORF">DK846_05105</name>
</gene>
<dbReference type="EMBL" id="QGMY01000003">
    <property type="protein sequence ID" value="PWR73207.1"/>
    <property type="molecule type" value="Genomic_DNA"/>
</dbReference>
<keyword evidence="4 8" id="KW-0375">Hydrogen ion transport</keyword>
<keyword evidence="3 8" id="KW-1003">Cell membrane</keyword>
<dbReference type="SUPFAM" id="SSF160527">
    <property type="entry name" value="V-type ATPase subunit E-like"/>
    <property type="match status" value="1"/>
</dbReference>
<dbReference type="InterPro" id="IPR038495">
    <property type="entry name" value="ATPase_E_C"/>
</dbReference>
<dbReference type="Gene3D" id="1.20.5.620">
    <property type="entry name" value="F1F0 ATP synthase subunit B, membrane domain"/>
    <property type="match status" value="1"/>
</dbReference>
<name>A0A2V2NA76_9EURY</name>
<evidence type="ECO:0000256" key="2">
    <source>
        <dbReference type="ARBA" id="ARBA00022448"/>
    </source>
</evidence>
<organism evidence="9 10">
    <name type="scientific">Methanospirillum lacunae</name>
    <dbReference type="NCBI Taxonomy" id="668570"/>
    <lineage>
        <taxon>Archaea</taxon>
        <taxon>Methanobacteriati</taxon>
        <taxon>Methanobacteriota</taxon>
        <taxon>Stenosarchaea group</taxon>
        <taxon>Methanomicrobia</taxon>
        <taxon>Methanomicrobiales</taxon>
        <taxon>Methanospirillaceae</taxon>
        <taxon>Methanospirillum</taxon>
    </lineage>
</organism>
<keyword evidence="2 8" id="KW-0813">Transport</keyword>
<comment type="similarity">
    <text evidence="1 8">Belongs to the V-ATPase E subunit family.</text>
</comment>
<dbReference type="GO" id="GO:0046961">
    <property type="term" value="F:proton-transporting ATPase activity, rotational mechanism"/>
    <property type="evidence" value="ECO:0007669"/>
    <property type="project" value="InterPro"/>
</dbReference>